<organism evidence="2 3">
    <name type="scientific">Streptomyces crystallinus</name>
    <dbReference type="NCBI Taxonomy" id="68191"/>
    <lineage>
        <taxon>Bacteria</taxon>
        <taxon>Bacillati</taxon>
        <taxon>Actinomycetota</taxon>
        <taxon>Actinomycetes</taxon>
        <taxon>Kitasatosporales</taxon>
        <taxon>Streptomycetaceae</taxon>
        <taxon>Streptomyces</taxon>
    </lineage>
</organism>
<reference evidence="2 3" key="1">
    <citation type="journal article" date="2019" name="Int. J. Syst. Evol. Microbiol.">
        <title>The Global Catalogue of Microorganisms (GCM) 10K type strain sequencing project: providing services to taxonomists for standard genome sequencing and annotation.</title>
        <authorList>
            <consortium name="The Broad Institute Genomics Platform"/>
            <consortium name="The Broad Institute Genome Sequencing Center for Infectious Disease"/>
            <person name="Wu L."/>
            <person name="Ma J."/>
        </authorList>
    </citation>
    <scope>NUCLEOTIDE SEQUENCE [LARGE SCALE GENOMIC DNA]</scope>
    <source>
        <strain evidence="2 3">JCM 5067</strain>
    </source>
</reference>
<name>A0ABN1F1U0_9ACTN</name>
<evidence type="ECO:0000313" key="3">
    <source>
        <dbReference type="Proteomes" id="UP001500668"/>
    </source>
</evidence>
<evidence type="ECO:0000313" key="2">
    <source>
        <dbReference type="EMBL" id="GAA0579430.1"/>
    </source>
</evidence>
<protein>
    <submittedName>
        <fullName evidence="2">Uncharacterized protein</fullName>
    </submittedName>
</protein>
<keyword evidence="1" id="KW-0812">Transmembrane</keyword>
<proteinExistence type="predicted"/>
<feature type="transmembrane region" description="Helical" evidence="1">
    <location>
        <begin position="56"/>
        <end position="76"/>
    </location>
</feature>
<keyword evidence="3" id="KW-1185">Reference proteome</keyword>
<sequence length="79" mass="8746">MPDSTDAVVTITARDIYGELRVLSIEVQRIGQVMDSNANRLDDHETRIRGIEKWRYAISASVITSTASAIVALVQITRS</sequence>
<evidence type="ECO:0000256" key="1">
    <source>
        <dbReference type="SAM" id="Phobius"/>
    </source>
</evidence>
<gene>
    <name evidence="2" type="ORF">GCM10010394_04980</name>
</gene>
<accession>A0ABN1F1U0</accession>
<keyword evidence="1" id="KW-0472">Membrane</keyword>
<dbReference type="Proteomes" id="UP001500668">
    <property type="component" value="Unassembled WGS sequence"/>
</dbReference>
<dbReference type="EMBL" id="BAAACA010000004">
    <property type="protein sequence ID" value="GAA0579430.1"/>
    <property type="molecule type" value="Genomic_DNA"/>
</dbReference>
<comment type="caution">
    <text evidence="2">The sequence shown here is derived from an EMBL/GenBank/DDBJ whole genome shotgun (WGS) entry which is preliminary data.</text>
</comment>
<keyword evidence="1" id="KW-1133">Transmembrane helix</keyword>